<feature type="chain" id="PRO_5041753441" description="Cell division coordinator CpoB" evidence="1">
    <location>
        <begin position="28"/>
        <end position="286"/>
    </location>
</feature>
<keyword evidence="1" id="KW-0175">Coiled coil</keyword>
<sequence precursor="true">MTTQPISVRIALGAALVAGLACGTATADTQQRLDRIERLLESSSLLDMDRNQQQLQREFAELRGEVDVMQRQLEELRQQQRNLYEDLDTRLRNLERDGGSGGGSADSDLIIPDASVDDDLVDLPPATPSLEDDLASASAEEDEPESELLASEAQGNGDAGAAEEDYQRAFDLLREGRYQAAGNAFSQVADNHAGTIYADNARYWLGETYYVVRDFDAAMEHFTAVAENDDNNKQPDARLKIGFIHYERQQWDRARQTLEQVRDEHAGTTVATLAEDRLRQMRDAGR</sequence>
<keyword evidence="1" id="KW-0732">Signal</keyword>
<evidence type="ECO:0000259" key="5">
    <source>
        <dbReference type="Pfam" id="PF16331"/>
    </source>
</evidence>
<dbReference type="Pfam" id="PF16331">
    <property type="entry name" value="TolA_bind_tri"/>
    <property type="match status" value="1"/>
</dbReference>
<comment type="function">
    <text evidence="1">Mediates coordination of peptidoglycan synthesis and outer membrane constriction during cell division.</text>
</comment>
<comment type="similarity">
    <text evidence="1">Belongs to the CpoB family.</text>
</comment>
<gene>
    <name evidence="1" type="primary">cpoB</name>
    <name evidence="6" type="ORF">J2T57_001193</name>
</gene>
<dbReference type="EMBL" id="JALJXV010000002">
    <property type="protein sequence ID" value="MCP1674094.1"/>
    <property type="molecule type" value="Genomic_DNA"/>
</dbReference>
<dbReference type="Pfam" id="PF09976">
    <property type="entry name" value="TPR_21"/>
    <property type="match status" value="1"/>
</dbReference>
<evidence type="ECO:0000256" key="3">
    <source>
        <dbReference type="SAM" id="MobiDB-lite"/>
    </source>
</evidence>
<dbReference type="Gene3D" id="1.20.5.110">
    <property type="match status" value="1"/>
</dbReference>
<evidence type="ECO:0000256" key="1">
    <source>
        <dbReference type="HAMAP-Rule" id="MF_02066"/>
    </source>
</evidence>
<protein>
    <recommendedName>
        <fullName evidence="1">Cell division coordinator CpoB</fullName>
    </recommendedName>
</protein>
<dbReference type="InterPro" id="IPR032519">
    <property type="entry name" value="YbgF_tri"/>
</dbReference>
<keyword evidence="1" id="KW-0131">Cell cycle</keyword>
<keyword evidence="1" id="KW-0574">Periplasm</keyword>
<accession>A0AAE3G1Z2</accession>
<dbReference type="PROSITE" id="PS50005">
    <property type="entry name" value="TPR"/>
    <property type="match status" value="1"/>
</dbReference>
<dbReference type="InterPro" id="IPR018704">
    <property type="entry name" value="SecYEG/CpoB_TPR"/>
</dbReference>
<feature type="region of interest" description="Disordered" evidence="3">
    <location>
        <begin position="117"/>
        <end position="161"/>
    </location>
</feature>
<evidence type="ECO:0000259" key="4">
    <source>
        <dbReference type="Pfam" id="PF09976"/>
    </source>
</evidence>
<evidence type="ECO:0000256" key="2">
    <source>
        <dbReference type="PROSITE-ProRule" id="PRU00339"/>
    </source>
</evidence>
<dbReference type="GO" id="GO:0030288">
    <property type="term" value="C:outer membrane-bounded periplasmic space"/>
    <property type="evidence" value="ECO:0007669"/>
    <property type="project" value="UniProtKB-UniRule"/>
</dbReference>
<feature type="coiled-coil region" evidence="1">
    <location>
        <begin position="45"/>
        <end position="97"/>
    </location>
</feature>
<dbReference type="InterPro" id="IPR034706">
    <property type="entry name" value="CpoB"/>
</dbReference>
<feature type="repeat" description="TPR" evidence="2">
    <location>
        <begin position="199"/>
        <end position="232"/>
    </location>
</feature>
<reference evidence="6" key="1">
    <citation type="submission" date="2022-03" db="EMBL/GenBank/DDBJ databases">
        <title>Genomic Encyclopedia of Type Strains, Phase III (KMG-III): the genomes of soil and plant-associated and newly described type strains.</title>
        <authorList>
            <person name="Whitman W."/>
        </authorList>
    </citation>
    <scope>NUCLEOTIDE SEQUENCE</scope>
    <source>
        <strain evidence="6">ANL 6-2</strain>
    </source>
</reference>
<dbReference type="NCBIfam" id="TIGR02795">
    <property type="entry name" value="tol_pal_ybgF"/>
    <property type="match status" value="1"/>
</dbReference>
<feature type="signal peptide" evidence="1">
    <location>
        <begin position="1"/>
        <end position="27"/>
    </location>
</feature>
<keyword evidence="2" id="KW-0802">TPR repeat</keyword>
<keyword evidence="7" id="KW-1185">Reference proteome</keyword>
<organism evidence="6 7">
    <name type="scientific">Natronocella acetinitrilica</name>
    <dbReference type="NCBI Taxonomy" id="414046"/>
    <lineage>
        <taxon>Bacteria</taxon>
        <taxon>Pseudomonadati</taxon>
        <taxon>Pseudomonadota</taxon>
        <taxon>Gammaproteobacteria</taxon>
        <taxon>Chromatiales</taxon>
        <taxon>Ectothiorhodospiraceae</taxon>
        <taxon>Natronocella</taxon>
    </lineage>
</organism>
<dbReference type="SUPFAM" id="SSF48452">
    <property type="entry name" value="TPR-like"/>
    <property type="match status" value="1"/>
</dbReference>
<evidence type="ECO:0000313" key="6">
    <source>
        <dbReference type="EMBL" id="MCP1674094.1"/>
    </source>
</evidence>
<proteinExistence type="inferred from homology"/>
<dbReference type="AlphaFoldDB" id="A0AAE3G1Z2"/>
<evidence type="ECO:0000313" key="7">
    <source>
        <dbReference type="Proteomes" id="UP001205843"/>
    </source>
</evidence>
<dbReference type="Gene3D" id="1.25.40.10">
    <property type="entry name" value="Tetratricopeptide repeat domain"/>
    <property type="match status" value="1"/>
</dbReference>
<dbReference type="HAMAP" id="MF_02066">
    <property type="entry name" value="CpoB"/>
    <property type="match status" value="1"/>
</dbReference>
<keyword evidence="1" id="KW-0132">Cell division</keyword>
<feature type="compositionally biased region" description="Acidic residues" evidence="3">
    <location>
        <begin position="130"/>
        <end position="146"/>
    </location>
</feature>
<dbReference type="GO" id="GO:0043093">
    <property type="term" value="P:FtsZ-dependent cytokinesis"/>
    <property type="evidence" value="ECO:0007669"/>
    <property type="project" value="UniProtKB-UniRule"/>
</dbReference>
<comment type="subcellular location">
    <subcellularLocation>
        <location evidence="1">Periplasm</location>
    </subcellularLocation>
</comment>
<dbReference type="RefSeq" id="WP_253475669.1">
    <property type="nucleotide sequence ID" value="NZ_JALJXV010000002.1"/>
</dbReference>
<dbReference type="Proteomes" id="UP001205843">
    <property type="component" value="Unassembled WGS sequence"/>
</dbReference>
<comment type="caution">
    <text evidence="6">The sequence shown here is derived from an EMBL/GenBank/DDBJ whole genome shotgun (WGS) entry which is preliminary data.</text>
</comment>
<dbReference type="InterPro" id="IPR011990">
    <property type="entry name" value="TPR-like_helical_dom_sf"/>
</dbReference>
<dbReference type="GO" id="GO:0070206">
    <property type="term" value="P:protein trimerization"/>
    <property type="evidence" value="ECO:0007669"/>
    <property type="project" value="InterPro"/>
</dbReference>
<dbReference type="InterPro" id="IPR019734">
    <property type="entry name" value="TPR_rpt"/>
</dbReference>
<dbReference type="InterPro" id="IPR014162">
    <property type="entry name" value="CpoB_C"/>
</dbReference>
<feature type="domain" description="Ancillary SecYEG translocon subunit/Cell division coordinator CpoB TPR" evidence="4">
    <location>
        <begin position="159"/>
        <end position="268"/>
    </location>
</feature>
<feature type="domain" description="YbgF trimerisation" evidence="5">
    <location>
        <begin position="29"/>
        <end position="97"/>
    </location>
</feature>
<name>A0AAE3G1Z2_9GAMM</name>